<feature type="transmembrane region" description="Helical" evidence="5">
    <location>
        <begin position="91"/>
        <end position="109"/>
    </location>
</feature>
<dbReference type="GO" id="GO:0009055">
    <property type="term" value="F:electron transfer activity"/>
    <property type="evidence" value="ECO:0007669"/>
    <property type="project" value="InterPro"/>
</dbReference>
<dbReference type="Gene3D" id="3.80.10.10">
    <property type="entry name" value="Ribonuclease Inhibitor"/>
    <property type="match status" value="1"/>
</dbReference>
<feature type="domain" description="Cytochrome c" evidence="6">
    <location>
        <begin position="187"/>
        <end position="277"/>
    </location>
</feature>
<sequence length="763" mass="80464">MSVEGTAQVFGTEQWLEFAGRLHPLLLHLPIGLLAAAFLLEAVSAFRASAAVPRRLVIVGLALSAAIAASSGWLLGREADYAGELVDEHRLLGIAVAVVATLVALLDLFGRSEWSSVARRVALVACAGLTVIAGHHGGELTHGARFLSEKAPPVLAVLLGGPPREPAATDGSAASLLAASDGEFEGSTAARADATLVLGALERRCFECHGESKSKGDLRLDLLDGLLSVVSPGAPLGSTIYQRVTLPRDDEDAMPPTGAPLAEAEIAALARWIERGATEIDVEAELSTNRALAAAAESTVADVALASGARIAALVIDLGAPAAERRLEVDWGGTGVTPDAANLAALAPIAERVVELRLAGLDLAGEGLAGLGELPALDRAHLERSSAGDAEVATLAARAPRLRYLNLHSTRVTSLALPAIEGLERLEQLVLFDTALTPADVAELTAERQDLQVSFDGGLPSAPLADRPVRRVLAADASTGRIALLREVAIGHAELLWEHPIRDLHDIQWLGATTGEHGRVLFQDSWTHLLEVDTATDEVLWQYDAAASGEGPVEVHAFRRLEDGTTMVAESGRGRVVFVDAAGEIVDKFPLTLDGHSVHSDTRLVRPTPTGTFLVAHERDGVVREYDRTGQVVWEYDVPLFDREPAPGHGPEAHGDQVFCALRLADGDTLISTGNGSSLLRVRPSGSLRWHLGQDDVYGVRLAWTTALQELSGGNLLVGNCHAGPGQPQAVELTPAGELVWEFEDHELFGDALSNLVVVEAAP</sequence>
<dbReference type="InterPro" id="IPR036909">
    <property type="entry name" value="Cyt_c-like_dom_sf"/>
</dbReference>
<feature type="transmembrane region" description="Helical" evidence="5">
    <location>
        <begin position="121"/>
        <end position="138"/>
    </location>
</feature>
<dbReference type="SUPFAM" id="SSF52047">
    <property type="entry name" value="RNI-like"/>
    <property type="match status" value="1"/>
</dbReference>
<dbReference type="InterPro" id="IPR009056">
    <property type="entry name" value="Cyt_c-like_dom"/>
</dbReference>
<dbReference type="InterPro" id="IPR011429">
    <property type="entry name" value="Cyt_c_Planctomycete-type"/>
</dbReference>
<protein>
    <submittedName>
        <fullName evidence="7">Planctomycete cytochrome C</fullName>
    </submittedName>
</protein>
<evidence type="ECO:0000313" key="7">
    <source>
        <dbReference type="EMBL" id="QDU66882.1"/>
    </source>
</evidence>
<dbReference type="GO" id="GO:0020037">
    <property type="term" value="F:heme binding"/>
    <property type="evidence" value="ECO:0007669"/>
    <property type="project" value="InterPro"/>
</dbReference>
<dbReference type="SUPFAM" id="SSF63829">
    <property type="entry name" value="Calcium-dependent phosphotriesterase"/>
    <property type="match status" value="1"/>
</dbReference>
<evidence type="ECO:0000256" key="2">
    <source>
        <dbReference type="ARBA" id="ARBA00022723"/>
    </source>
</evidence>
<evidence type="ECO:0000313" key="8">
    <source>
        <dbReference type="Proteomes" id="UP000316921"/>
    </source>
</evidence>
<dbReference type="SUPFAM" id="SSF46626">
    <property type="entry name" value="Cytochrome c"/>
    <property type="match status" value="1"/>
</dbReference>
<gene>
    <name evidence="7" type="ORF">Pla133_19580</name>
</gene>
<dbReference type="InterPro" id="IPR032675">
    <property type="entry name" value="LRR_dom_sf"/>
</dbReference>
<dbReference type="Proteomes" id="UP000316921">
    <property type="component" value="Chromosome"/>
</dbReference>
<dbReference type="Gene3D" id="1.10.760.10">
    <property type="entry name" value="Cytochrome c-like domain"/>
    <property type="match status" value="1"/>
</dbReference>
<dbReference type="RefSeq" id="WP_145064687.1">
    <property type="nucleotide sequence ID" value="NZ_CP036287.1"/>
</dbReference>
<keyword evidence="5" id="KW-0812">Transmembrane</keyword>
<reference evidence="7 8" key="1">
    <citation type="submission" date="2019-02" db="EMBL/GenBank/DDBJ databases">
        <title>Deep-cultivation of Planctomycetes and their phenomic and genomic characterization uncovers novel biology.</title>
        <authorList>
            <person name="Wiegand S."/>
            <person name="Jogler M."/>
            <person name="Boedeker C."/>
            <person name="Pinto D."/>
            <person name="Vollmers J."/>
            <person name="Rivas-Marin E."/>
            <person name="Kohn T."/>
            <person name="Peeters S.H."/>
            <person name="Heuer A."/>
            <person name="Rast P."/>
            <person name="Oberbeckmann S."/>
            <person name="Bunk B."/>
            <person name="Jeske O."/>
            <person name="Meyerdierks A."/>
            <person name="Storesund J.E."/>
            <person name="Kallscheuer N."/>
            <person name="Luecker S."/>
            <person name="Lage O.M."/>
            <person name="Pohl T."/>
            <person name="Merkel B.J."/>
            <person name="Hornburger P."/>
            <person name="Mueller R.-W."/>
            <person name="Bruemmer F."/>
            <person name="Labrenz M."/>
            <person name="Spormann A.M."/>
            <person name="Op den Camp H."/>
            <person name="Overmann J."/>
            <person name="Amann R."/>
            <person name="Jetten M.S.M."/>
            <person name="Mascher T."/>
            <person name="Medema M.H."/>
            <person name="Devos D.P."/>
            <person name="Kaster A.-K."/>
            <person name="Ovreas L."/>
            <person name="Rohde M."/>
            <person name="Galperin M.Y."/>
            <person name="Jogler C."/>
        </authorList>
    </citation>
    <scope>NUCLEOTIDE SEQUENCE [LARGE SCALE GENOMIC DNA]</scope>
    <source>
        <strain evidence="7 8">Pla133</strain>
    </source>
</reference>
<dbReference type="Gene3D" id="2.130.10.10">
    <property type="entry name" value="YVTN repeat-like/Quinoprotein amine dehydrogenase"/>
    <property type="match status" value="1"/>
</dbReference>
<evidence type="ECO:0000259" key="6">
    <source>
        <dbReference type="PROSITE" id="PS51007"/>
    </source>
</evidence>
<keyword evidence="5" id="KW-1133">Transmembrane helix</keyword>
<dbReference type="PROSITE" id="PS51007">
    <property type="entry name" value="CYTC"/>
    <property type="match status" value="1"/>
</dbReference>
<dbReference type="Pfam" id="PF07635">
    <property type="entry name" value="PSCyt1"/>
    <property type="match status" value="1"/>
</dbReference>
<keyword evidence="2 4" id="KW-0479">Metal-binding</keyword>
<dbReference type="AlphaFoldDB" id="A0A518BIT4"/>
<dbReference type="InterPro" id="IPR002372">
    <property type="entry name" value="PQQ_rpt_dom"/>
</dbReference>
<evidence type="ECO:0000256" key="4">
    <source>
        <dbReference type="PROSITE-ProRule" id="PRU00433"/>
    </source>
</evidence>
<organism evidence="7 8">
    <name type="scientific">Engelhardtia mirabilis</name>
    <dbReference type="NCBI Taxonomy" id="2528011"/>
    <lineage>
        <taxon>Bacteria</taxon>
        <taxon>Pseudomonadati</taxon>
        <taxon>Planctomycetota</taxon>
        <taxon>Planctomycetia</taxon>
        <taxon>Planctomycetia incertae sedis</taxon>
        <taxon>Engelhardtia</taxon>
    </lineage>
</organism>
<keyword evidence="1 4" id="KW-0349">Heme</keyword>
<evidence type="ECO:0000256" key="3">
    <source>
        <dbReference type="ARBA" id="ARBA00023004"/>
    </source>
</evidence>
<feature type="transmembrane region" description="Helical" evidence="5">
    <location>
        <begin position="56"/>
        <end position="76"/>
    </location>
</feature>
<feature type="transmembrane region" description="Helical" evidence="5">
    <location>
        <begin position="25"/>
        <end position="44"/>
    </location>
</feature>
<keyword evidence="3 4" id="KW-0408">Iron</keyword>
<evidence type="ECO:0000256" key="1">
    <source>
        <dbReference type="ARBA" id="ARBA00022617"/>
    </source>
</evidence>
<keyword evidence="8" id="KW-1185">Reference proteome</keyword>
<dbReference type="PANTHER" id="PTHR35889:SF3">
    <property type="entry name" value="F-BOX DOMAIN-CONTAINING PROTEIN"/>
    <property type="match status" value="1"/>
</dbReference>
<accession>A0A518BIT4</accession>
<name>A0A518BIT4_9BACT</name>
<dbReference type="KEGG" id="pbap:Pla133_19580"/>
<dbReference type="PANTHER" id="PTHR35889">
    <property type="entry name" value="CYCLOINULO-OLIGOSACCHARIDE FRUCTANOTRANSFERASE-RELATED"/>
    <property type="match status" value="1"/>
</dbReference>
<dbReference type="GO" id="GO:0046872">
    <property type="term" value="F:metal ion binding"/>
    <property type="evidence" value="ECO:0007669"/>
    <property type="project" value="UniProtKB-KW"/>
</dbReference>
<dbReference type="Pfam" id="PF13360">
    <property type="entry name" value="PQQ_2"/>
    <property type="match status" value="1"/>
</dbReference>
<proteinExistence type="predicted"/>
<dbReference type="EMBL" id="CP036287">
    <property type="protein sequence ID" value="QDU66882.1"/>
    <property type="molecule type" value="Genomic_DNA"/>
</dbReference>
<evidence type="ECO:0000256" key="5">
    <source>
        <dbReference type="SAM" id="Phobius"/>
    </source>
</evidence>
<keyword evidence="5" id="KW-0472">Membrane</keyword>
<dbReference type="InterPro" id="IPR015943">
    <property type="entry name" value="WD40/YVTN_repeat-like_dom_sf"/>
</dbReference>